<feature type="compositionally biased region" description="Polar residues" evidence="2">
    <location>
        <begin position="534"/>
        <end position="552"/>
    </location>
</feature>
<feature type="compositionally biased region" description="Polar residues" evidence="2">
    <location>
        <begin position="373"/>
        <end position="385"/>
    </location>
</feature>
<evidence type="ECO:0000313" key="3">
    <source>
        <dbReference type="EMBL" id="PPQ95328.1"/>
    </source>
</evidence>
<proteinExistence type="predicted"/>
<evidence type="ECO:0000256" key="2">
    <source>
        <dbReference type="SAM" id="MobiDB-lite"/>
    </source>
</evidence>
<feature type="compositionally biased region" description="Low complexity" evidence="2">
    <location>
        <begin position="426"/>
        <end position="459"/>
    </location>
</feature>
<feature type="region of interest" description="Disordered" evidence="2">
    <location>
        <begin position="1017"/>
        <end position="1043"/>
    </location>
</feature>
<protein>
    <submittedName>
        <fullName evidence="3">Uncharacterized protein</fullName>
    </submittedName>
</protein>
<organism evidence="3 4">
    <name type="scientific">Gymnopilus dilepis</name>
    <dbReference type="NCBI Taxonomy" id="231916"/>
    <lineage>
        <taxon>Eukaryota</taxon>
        <taxon>Fungi</taxon>
        <taxon>Dikarya</taxon>
        <taxon>Basidiomycota</taxon>
        <taxon>Agaricomycotina</taxon>
        <taxon>Agaricomycetes</taxon>
        <taxon>Agaricomycetidae</taxon>
        <taxon>Agaricales</taxon>
        <taxon>Agaricineae</taxon>
        <taxon>Hymenogastraceae</taxon>
        <taxon>Gymnopilus</taxon>
    </lineage>
</organism>
<reference evidence="3 4" key="1">
    <citation type="journal article" date="2018" name="Evol. Lett.">
        <title>Horizontal gene cluster transfer increased hallucinogenic mushroom diversity.</title>
        <authorList>
            <person name="Reynolds H.T."/>
            <person name="Vijayakumar V."/>
            <person name="Gluck-Thaler E."/>
            <person name="Korotkin H.B."/>
            <person name="Matheny P.B."/>
            <person name="Slot J.C."/>
        </authorList>
    </citation>
    <scope>NUCLEOTIDE SEQUENCE [LARGE SCALE GENOMIC DNA]</scope>
    <source>
        <strain evidence="3 4">SRW20</strain>
    </source>
</reference>
<evidence type="ECO:0000256" key="1">
    <source>
        <dbReference type="SAM" id="Coils"/>
    </source>
</evidence>
<dbReference type="STRING" id="231916.A0A409XX35"/>
<accession>A0A409XX35</accession>
<dbReference type="EMBL" id="NHYE01001429">
    <property type="protein sequence ID" value="PPQ95328.1"/>
    <property type="molecule type" value="Genomic_DNA"/>
</dbReference>
<feature type="compositionally biased region" description="Polar residues" evidence="2">
    <location>
        <begin position="986"/>
        <end position="996"/>
    </location>
</feature>
<keyword evidence="1" id="KW-0175">Coiled coil</keyword>
<feature type="region of interest" description="Disordered" evidence="2">
    <location>
        <begin position="901"/>
        <end position="948"/>
    </location>
</feature>
<name>A0A409XX35_9AGAR</name>
<dbReference type="InParanoid" id="A0A409XX35"/>
<feature type="region of interest" description="Disordered" evidence="2">
    <location>
        <begin position="342"/>
        <end position="552"/>
    </location>
</feature>
<evidence type="ECO:0000313" key="4">
    <source>
        <dbReference type="Proteomes" id="UP000284706"/>
    </source>
</evidence>
<keyword evidence="4" id="KW-1185">Reference proteome</keyword>
<dbReference type="Proteomes" id="UP000284706">
    <property type="component" value="Unassembled WGS sequence"/>
</dbReference>
<feature type="region of interest" description="Disordered" evidence="2">
    <location>
        <begin position="960"/>
        <end position="1004"/>
    </location>
</feature>
<feature type="compositionally biased region" description="Polar residues" evidence="2">
    <location>
        <begin position="925"/>
        <end position="943"/>
    </location>
</feature>
<sequence length="1093" mass="117594">MIVSMSPVDSRLKSHGVLHDVQHSFYRSFLTCSTSLPDCHKTATGDVLSLISSSLSTNLQAPSTFTIAINILKAQIIQYKHRIRSLEVENEELRHANGVYLSDLSSLNEELRKLRSDYYQELDQRRRRDEALKNDTDLLKSRLAEADVFIQAMIDLKLEESIVNEPLQAINAGSGAEEAFVKSIMAASTRQGSIWSRIVPTVVGPRSAEQYLSSVYFNLKARKEFYDNEIATHKSDSVVGPSLLQLSDICAEILGEMNLLGLSSTEVVRSLPVPKDDNLHHAQRTTCLDSKTTSNDDLDTDASMDVNLPCTKLESLHTSQGHAGQPKDSDDEALADRLESLKRFKLSQPQPILPPSTSPGLRNLSKKTFVASPPNTSPVTPSRPRTNARKMGAIETPRPCAQATSQPKPNEAPRKLSSRRPAPKCSPSSSPVRSRLSTPRTNTFRKPSPSKVSPSAARSANKENPTRAIGAATRPPASPKPISKDMKKRRGVIMVRKDSISIPASKTKAKSATCETGARSPGSPDSGPRGQSGGRSTSESTKTGGLSDKQSSIMVGVGARVYNKIMNDSPNTAHMPFKESRVPAEVVSAAPTPTAIARLVEAFSDSDLGSLELSDCDDSNSQEHIRLVFQGNADEISGGTSFFPCIGQSAIEEPEVLEAVTEVLVGLTDGPPQSPSCTSCDLTPVASSFAPRRLSRSDTPTPATRSLLLLSGTGSLGRDELTRSATEACLKLPLDAFVQDSERSGYNSDVFSSSIPPDDLASLPFTSPPNEEVSLKNSGLSFGNGAALKPLKESRPALDHQIVISTSNTSIEAEVRTVCISKKTGSSPCISLSSTRSTLESQGHSYSAQPSLSFESEPPAIDQVIVISASASAIPEELPNDQVNEVPNDSLAPLNTVRRTKPTRQTVESMASLPATPPRVRAGSLTESGSPSRFTPKTRSNTIDLYLPMPQSPLSRLLTDVSAERKARSRTGSLASRARPQPPQPFSRQHPSVSKQISEEKTNVTSPVLPLRITKKSVSIKSKPQSVPAHSQSPSYSAPSPLDSVVPVARAQKVASTAVSLIPNWTTTPTKNGALSPLQSRKLFNNSMSMGFR</sequence>
<gene>
    <name evidence="3" type="ORF">CVT26_008173</name>
</gene>
<feature type="compositionally biased region" description="Polar residues" evidence="2">
    <location>
        <begin position="1017"/>
        <end position="1038"/>
    </location>
</feature>
<dbReference type="AlphaFoldDB" id="A0A409XX35"/>
<comment type="caution">
    <text evidence="3">The sequence shown here is derived from an EMBL/GenBank/DDBJ whole genome shotgun (WGS) entry which is preliminary data.</text>
</comment>
<feature type="coiled-coil region" evidence="1">
    <location>
        <begin position="69"/>
        <end position="96"/>
    </location>
</feature>
<dbReference type="OrthoDB" id="2798624at2759"/>